<comment type="caution">
    <text evidence="3">The sequence shown here is derived from an EMBL/GenBank/DDBJ whole genome shotgun (WGS) entry which is preliminary data.</text>
</comment>
<keyword evidence="2" id="KW-0472">Membrane</keyword>
<reference evidence="4" key="1">
    <citation type="journal article" date="2021" name="Int. J. Syst. Evol. Microbiol.">
        <title>Actinocatenispora comari sp. nov., an endophytic actinomycete isolated from aerial parts of Comarum salesowianum.</title>
        <authorList>
            <person name="Oyunbileg N."/>
            <person name="Iizaka Y."/>
            <person name="Hamada M."/>
            <person name="Davaapurev B.O."/>
            <person name="Fukumoto A."/>
            <person name="Tsetseg B."/>
            <person name="Kato F."/>
            <person name="Tamura T."/>
            <person name="Batkhuu J."/>
            <person name="Anzai Y."/>
        </authorList>
    </citation>
    <scope>NUCLEOTIDE SEQUENCE [LARGE SCALE GENOMIC DNA]</scope>
    <source>
        <strain evidence="4">NUM-2625</strain>
    </source>
</reference>
<feature type="compositionally biased region" description="Basic and acidic residues" evidence="1">
    <location>
        <begin position="126"/>
        <end position="147"/>
    </location>
</feature>
<evidence type="ECO:0000313" key="3">
    <source>
        <dbReference type="EMBL" id="GIL27809.1"/>
    </source>
</evidence>
<dbReference type="RefSeq" id="WP_207125538.1">
    <property type="nucleotide sequence ID" value="NZ_BOPO01000053.1"/>
</dbReference>
<feature type="transmembrane region" description="Helical" evidence="2">
    <location>
        <begin position="58"/>
        <end position="80"/>
    </location>
</feature>
<feature type="compositionally biased region" description="Basic and acidic residues" evidence="1">
    <location>
        <begin position="90"/>
        <end position="117"/>
    </location>
</feature>
<evidence type="ECO:0000313" key="4">
    <source>
        <dbReference type="Proteomes" id="UP000614996"/>
    </source>
</evidence>
<gene>
    <name evidence="3" type="ORF">NUM_30630</name>
</gene>
<keyword evidence="2" id="KW-0812">Transmembrane</keyword>
<proteinExistence type="predicted"/>
<evidence type="ECO:0000256" key="1">
    <source>
        <dbReference type="SAM" id="MobiDB-lite"/>
    </source>
</evidence>
<dbReference type="EMBL" id="BOPO01000053">
    <property type="protein sequence ID" value="GIL27809.1"/>
    <property type="molecule type" value="Genomic_DNA"/>
</dbReference>
<keyword evidence="4" id="KW-1185">Reference proteome</keyword>
<keyword evidence="2" id="KW-1133">Transmembrane helix</keyword>
<protein>
    <submittedName>
        <fullName evidence="3">Uncharacterized protein</fullName>
    </submittedName>
</protein>
<accession>A0A8J4AAH8</accession>
<dbReference type="Proteomes" id="UP000614996">
    <property type="component" value="Unassembled WGS sequence"/>
</dbReference>
<name>A0A8J4AAH8_9ACTN</name>
<evidence type="ECO:0000256" key="2">
    <source>
        <dbReference type="SAM" id="Phobius"/>
    </source>
</evidence>
<feature type="region of interest" description="Disordered" evidence="1">
    <location>
        <begin position="83"/>
        <end position="147"/>
    </location>
</feature>
<sequence length="147" mass="15488">MDLASSIGIGLIGIVLGVAGRMLGPRATAPEVFGCAVAGVVGGELGVLLGSRSSRGEFQWIVGIVLAAVFVAAAVAFFVLRRGPYPPHDNTPRRLDPADVEAQRADRSRSGTRDRNDVAGGDATNDEVRRQPGARRADDVGRRQRGR</sequence>
<organism evidence="3 4">
    <name type="scientific">Actinocatenispora comari</name>
    <dbReference type="NCBI Taxonomy" id="2807577"/>
    <lineage>
        <taxon>Bacteria</taxon>
        <taxon>Bacillati</taxon>
        <taxon>Actinomycetota</taxon>
        <taxon>Actinomycetes</taxon>
        <taxon>Micromonosporales</taxon>
        <taxon>Micromonosporaceae</taxon>
        <taxon>Actinocatenispora</taxon>
    </lineage>
</organism>
<dbReference type="AlphaFoldDB" id="A0A8J4AAH8"/>